<dbReference type="EMBL" id="KQ965855">
    <property type="protein sequence ID" value="KXS09654.1"/>
    <property type="molecule type" value="Genomic_DNA"/>
</dbReference>
<feature type="compositionally biased region" description="Low complexity" evidence="2">
    <location>
        <begin position="216"/>
        <end position="237"/>
    </location>
</feature>
<sequence length="341" mass="37877">MATAQLPQTLGNQNGDGWIESQRHLHVPTILLEPVNFAPAHSPEFPLARSPFPTGGPFSQWNDTQLMEFPFGSQQRPILGESTDLFISRPVTRYRPVVQEAISQIDQAGNPTPLYTNTFEPHFPLSIGVSHHSLTGPPFKVEPVFSPFELPPPTYSPFREPDQQACEIELGARASTSMIPDHVDLAFISPPIVPTTPQSTITSGSRATPFSPPTSPRSTSTPSEPSPRRISSRLQSSSRREYTISMSLPTAHNATPPNVPTKRPSDRAWKYRPKEPSEDEKVKRRARNLLAARRSRDRKNRALTEGLLRIEELTEELDSLQRESQELDGALDEARALAATV</sequence>
<dbReference type="SUPFAM" id="SSF57959">
    <property type="entry name" value="Leucine zipper domain"/>
    <property type="match status" value="1"/>
</dbReference>
<feature type="compositionally biased region" description="Basic and acidic residues" evidence="2">
    <location>
        <begin position="263"/>
        <end position="281"/>
    </location>
</feature>
<evidence type="ECO:0000313" key="4">
    <source>
        <dbReference type="EMBL" id="KXS09654.1"/>
    </source>
</evidence>
<gene>
    <name evidence="4" type="ORF">M427DRAFT_217149</name>
</gene>
<feature type="coiled-coil region" evidence="1">
    <location>
        <begin position="303"/>
        <end position="340"/>
    </location>
</feature>
<feature type="region of interest" description="Disordered" evidence="2">
    <location>
        <begin position="190"/>
        <end position="281"/>
    </location>
</feature>
<dbReference type="Gene3D" id="1.20.5.170">
    <property type="match status" value="1"/>
</dbReference>
<feature type="domain" description="BZIP" evidence="3">
    <location>
        <begin position="278"/>
        <end position="341"/>
    </location>
</feature>
<dbReference type="GO" id="GO:0003700">
    <property type="term" value="F:DNA-binding transcription factor activity"/>
    <property type="evidence" value="ECO:0007669"/>
    <property type="project" value="InterPro"/>
</dbReference>
<dbReference type="CDD" id="cd14686">
    <property type="entry name" value="bZIP"/>
    <property type="match status" value="1"/>
</dbReference>
<feature type="compositionally biased region" description="Polar residues" evidence="2">
    <location>
        <begin position="244"/>
        <end position="256"/>
    </location>
</feature>
<dbReference type="Proteomes" id="UP000070544">
    <property type="component" value="Unassembled WGS sequence"/>
</dbReference>
<dbReference type="PROSITE" id="PS50217">
    <property type="entry name" value="BZIP"/>
    <property type="match status" value="1"/>
</dbReference>
<dbReference type="InterPro" id="IPR004827">
    <property type="entry name" value="bZIP"/>
</dbReference>
<evidence type="ECO:0000256" key="1">
    <source>
        <dbReference type="SAM" id="Coils"/>
    </source>
</evidence>
<dbReference type="AlphaFoldDB" id="A0A138ZYR8"/>
<organism evidence="4 5">
    <name type="scientific">Gonapodya prolifera (strain JEL478)</name>
    <name type="common">Monoblepharis prolifera</name>
    <dbReference type="NCBI Taxonomy" id="1344416"/>
    <lineage>
        <taxon>Eukaryota</taxon>
        <taxon>Fungi</taxon>
        <taxon>Fungi incertae sedis</taxon>
        <taxon>Chytridiomycota</taxon>
        <taxon>Chytridiomycota incertae sedis</taxon>
        <taxon>Monoblepharidomycetes</taxon>
        <taxon>Monoblepharidales</taxon>
        <taxon>Gonapodyaceae</taxon>
        <taxon>Gonapodya</taxon>
    </lineage>
</organism>
<name>A0A138ZYR8_GONPJ</name>
<evidence type="ECO:0000313" key="5">
    <source>
        <dbReference type="Proteomes" id="UP000070544"/>
    </source>
</evidence>
<evidence type="ECO:0000256" key="2">
    <source>
        <dbReference type="SAM" id="MobiDB-lite"/>
    </source>
</evidence>
<dbReference type="SMART" id="SM00338">
    <property type="entry name" value="BRLZ"/>
    <property type="match status" value="1"/>
</dbReference>
<keyword evidence="1" id="KW-0175">Coiled coil</keyword>
<reference evidence="4 5" key="1">
    <citation type="journal article" date="2015" name="Genome Biol. Evol.">
        <title>Phylogenomic analyses indicate that early fungi evolved digesting cell walls of algal ancestors of land plants.</title>
        <authorList>
            <person name="Chang Y."/>
            <person name="Wang S."/>
            <person name="Sekimoto S."/>
            <person name="Aerts A.L."/>
            <person name="Choi C."/>
            <person name="Clum A."/>
            <person name="LaButti K.M."/>
            <person name="Lindquist E.A."/>
            <person name="Yee Ngan C."/>
            <person name="Ohm R.A."/>
            <person name="Salamov A.A."/>
            <person name="Grigoriev I.V."/>
            <person name="Spatafora J.W."/>
            <person name="Berbee M.L."/>
        </authorList>
    </citation>
    <scope>NUCLEOTIDE SEQUENCE [LARGE SCALE GENOMIC DNA]</scope>
    <source>
        <strain evidence="4 5">JEL478</strain>
    </source>
</reference>
<feature type="compositionally biased region" description="Polar residues" evidence="2">
    <location>
        <begin position="195"/>
        <end position="204"/>
    </location>
</feature>
<keyword evidence="5" id="KW-1185">Reference proteome</keyword>
<dbReference type="InterPro" id="IPR046347">
    <property type="entry name" value="bZIP_sf"/>
</dbReference>
<protein>
    <recommendedName>
        <fullName evidence="3">BZIP domain-containing protein</fullName>
    </recommendedName>
</protein>
<evidence type="ECO:0000259" key="3">
    <source>
        <dbReference type="PROSITE" id="PS50217"/>
    </source>
</evidence>
<accession>A0A138ZYR8</accession>
<proteinExistence type="predicted"/>